<dbReference type="GO" id="GO:0004535">
    <property type="term" value="F:poly(A)-specific ribonuclease activity"/>
    <property type="evidence" value="ECO:0007669"/>
    <property type="project" value="TreeGrafter"/>
</dbReference>
<evidence type="ECO:0000259" key="1">
    <source>
        <dbReference type="Pfam" id="PF20770"/>
    </source>
</evidence>
<dbReference type="EMBL" id="CAJPEV010008149">
    <property type="protein sequence ID" value="CAG0905136.1"/>
    <property type="molecule type" value="Genomic_DNA"/>
</dbReference>
<dbReference type="PANTHER" id="PTHR15728:SF0">
    <property type="entry name" value="PAN2-PAN3 DEADENYLATION COMPLEX CATALYTIC SUBUNIT PAN2"/>
    <property type="match status" value="1"/>
</dbReference>
<dbReference type="PANTHER" id="PTHR15728">
    <property type="entry name" value="DEADENYLATION COMPLEX CATALYTIC SUBUNIT PAN2"/>
    <property type="match status" value="1"/>
</dbReference>
<dbReference type="Pfam" id="PF20770">
    <property type="entry name" value="PAN2_N"/>
    <property type="match status" value="1"/>
</dbReference>
<dbReference type="Proteomes" id="UP000677054">
    <property type="component" value="Unassembled WGS sequence"/>
</dbReference>
<dbReference type="InterPro" id="IPR048841">
    <property type="entry name" value="PAN2_N"/>
</dbReference>
<dbReference type="GO" id="GO:0000932">
    <property type="term" value="C:P-body"/>
    <property type="evidence" value="ECO:0007669"/>
    <property type="project" value="TreeGrafter"/>
</dbReference>
<dbReference type="OrthoDB" id="16516at2759"/>
<dbReference type="AlphaFoldDB" id="A0A7R9FTC0"/>
<evidence type="ECO:0000313" key="2">
    <source>
        <dbReference type="EMBL" id="CAD7254169.1"/>
    </source>
</evidence>
<dbReference type="Gene3D" id="2.130.10.10">
    <property type="entry name" value="YVTN repeat-like/Quinoprotein amine dehydrogenase"/>
    <property type="match status" value="1"/>
</dbReference>
<dbReference type="SUPFAM" id="SSF50978">
    <property type="entry name" value="WD40 repeat-like"/>
    <property type="match status" value="1"/>
</dbReference>
<reference evidence="2" key="1">
    <citation type="submission" date="2020-11" db="EMBL/GenBank/DDBJ databases">
        <authorList>
            <person name="Tran Van P."/>
        </authorList>
    </citation>
    <scope>NUCLEOTIDE SEQUENCE</scope>
</reference>
<feature type="non-terminal residue" evidence="2">
    <location>
        <position position="1"/>
    </location>
</feature>
<evidence type="ECO:0000313" key="3">
    <source>
        <dbReference type="Proteomes" id="UP000677054"/>
    </source>
</evidence>
<dbReference type="GO" id="GO:0000289">
    <property type="term" value="P:nuclear-transcribed mRNA poly(A) tail shortening"/>
    <property type="evidence" value="ECO:0007669"/>
    <property type="project" value="TreeGrafter"/>
</dbReference>
<dbReference type="InterPro" id="IPR015943">
    <property type="entry name" value="WD40/YVTN_repeat-like_dom_sf"/>
</dbReference>
<accession>A0A7R9FTC0</accession>
<keyword evidence="3" id="KW-1185">Reference proteome</keyword>
<organism evidence="2">
    <name type="scientific">Darwinula stevensoni</name>
    <dbReference type="NCBI Taxonomy" id="69355"/>
    <lineage>
        <taxon>Eukaryota</taxon>
        <taxon>Metazoa</taxon>
        <taxon>Ecdysozoa</taxon>
        <taxon>Arthropoda</taxon>
        <taxon>Crustacea</taxon>
        <taxon>Oligostraca</taxon>
        <taxon>Ostracoda</taxon>
        <taxon>Podocopa</taxon>
        <taxon>Podocopida</taxon>
        <taxon>Darwinulocopina</taxon>
        <taxon>Darwinuloidea</taxon>
        <taxon>Darwinulidae</taxon>
        <taxon>Darwinula</taxon>
    </lineage>
</organism>
<sequence>VEVEGENGCPILRGHPRFVVSGDPAGKVRLHSPSNLRVEHVLDAHTGSLSDFDVHGNTVVTCGFSSRMGNLAVDHILMVYDLRMMRATTPVQVAMEPFLLRFIPSFSSRLAILSASGQLQLLETSNSDLCLCQVETPGAMFLTFDIAPTCQAMAFGDSAGYLHVYATNPEAMFNAHPRDTEFPDPIDPIPHIPLDDVLAPLASVPLPFCPAGQPYLSDWPAQFTKKVYW</sequence>
<proteinExistence type="predicted"/>
<protein>
    <recommendedName>
        <fullName evidence="1">PAN2-PAN3 deadenylation complex catalytic subunit PAN2 N-terminal domain-containing protein</fullName>
    </recommendedName>
</protein>
<feature type="domain" description="PAN2-PAN3 deadenylation complex catalytic subunit PAN2 N-terminal" evidence="1">
    <location>
        <begin position="7"/>
        <end position="165"/>
    </location>
</feature>
<gene>
    <name evidence="2" type="ORF">DSTB1V02_LOCUS13915</name>
</gene>
<dbReference type="InterPro" id="IPR050785">
    <property type="entry name" value="PAN2-PAN3_catalytic_subunit"/>
</dbReference>
<name>A0A7R9FTC0_9CRUS</name>
<dbReference type="InterPro" id="IPR036322">
    <property type="entry name" value="WD40_repeat_dom_sf"/>
</dbReference>
<dbReference type="GO" id="GO:0031251">
    <property type="term" value="C:PAN complex"/>
    <property type="evidence" value="ECO:0007669"/>
    <property type="project" value="TreeGrafter"/>
</dbReference>
<dbReference type="EMBL" id="LR907666">
    <property type="protein sequence ID" value="CAD7254169.1"/>
    <property type="molecule type" value="Genomic_DNA"/>
</dbReference>